<evidence type="ECO:0000313" key="3">
    <source>
        <dbReference type="Proteomes" id="UP000000268"/>
    </source>
</evidence>
<proteinExistence type="predicted"/>
<keyword evidence="3" id="KW-1185">Reference proteome</keyword>
<dbReference type="Proteomes" id="UP000000268">
    <property type="component" value="Plasmid pREB5"/>
</dbReference>
<organism evidence="2 3">
    <name type="scientific">Acaryochloris marina (strain MBIC 11017)</name>
    <dbReference type="NCBI Taxonomy" id="329726"/>
    <lineage>
        <taxon>Bacteria</taxon>
        <taxon>Bacillati</taxon>
        <taxon>Cyanobacteriota</taxon>
        <taxon>Cyanophyceae</taxon>
        <taxon>Acaryochloridales</taxon>
        <taxon>Acaryochloridaceae</taxon>
        <taxon>Acaryochloris</taxon>
    </lineage>
</organism>
<dbReference type="AlphaFoldDB" id="A8ZPN8"/>
<dbReference type="EMBL" id="CP000842">
    <property type="protein sequence ID" value="ABW32974.1"/>
    <property type="molecule type" value="Genomic_DNA"/>
</dbReference>
<sequence length="240" mass="26651">MLKTSIFEQVARDTPSGLTPFLLKALIATTGGLVVLSPLFWQLASINGRLTAIEAGPPVVQVGQDAKLISAERLNPDANAKEFIKEALPALFAWSQRVSPDVHPTGIDPGRNTRYGPLPTLIDVYSNALASPYREAFRQGISDYKPKKFNQGEARLLNITRIAPPQKTEKGWEVLVFAELIDLDKNDDAYASTPFNNVIHLVEVEAPKKRAAFTPIEQIYAEVRRRGLMIIRIEAFNERS</sequence>
<evidence type="ECO:0000313" key="2">
    <source>
        <dbReference type="EMBL" id="ABW32974.1"/>
    </source>
</evidence>
<protein>
    <submittedName>
        <fullName evidence="2">Uncharacterized protein</fullName>
    </submittedName>
</protein>
<evidence type="ECO:0000256" key="1">
    <source>
        <dbReference type="SAM" id="Phobius"/>
    </source>
</evidence>
<reference evidence="2 3" key="1">
    <citation type="journal article" date="2008" name="Proc. Natl. Acad. Sci. U.S.A.">
        <title>Niche adaptation and genome expansion in the chlorophyll d-producing cyanobacterium Acaryochloris marina.</title>
        <authorList>
            <person name="Swingley W.D."/>
            <person name="Chen M."/>
            <person name="Cheung P.C."/>
            <person name="Conrad A.L."/>
            <person name="Dejesa L.C."/>
            <person name="Hao J."/>
            <person name="Honchak B.M."/>
            <person name="Karbach L.E."/>
            <person name="Kurdoglu A."/>
            <person name="Lahiri S."/>
            <person name="Mastrian S.D."/>
            <person name="Miyashita H."/>
            <person name="Page L."/>
            <person name="Ramakrishna P."/>
            <person name="Satoh S."/>
            <person name="Sattley W.M."/>
            <person name="Shimada Y."/>
            <person name="Taylor H.L."/>
            <person name="Tomo T."/>
            <person name="Tsuchiya T."/>
            <person name="Wang Z.T."/>
            <person name="Raymond J."/>
            <person name="Mimuro M."/>
            <person name="Blankenship R.E."/>
            <person name="Touchman J.W."/>
        </authorList>
    </citation>
    <scope>NUCLEOTIDE SEQUENCE [LARGE SCALE GENOMIC DNA]</scope>
    <source>
        <strain evidence="3">MBIC 11017</strain>
        <plasmid evidence="3">Plasmid pREB5</plasmid>
    </source>
</reference>
<dbReference type="HOGENOM" id="CLU_1159112_0_0_3"/>
<dbReference type="OrthoDB" id="489391at2"/>
<keyword evidence="1" id="KW-1133">Transmembrane helix</keyword>
<name>A8ZPN8_ACAM1</name>
<keyword evidence="2" id="KW-0614">Plasmid</keyword>
<dbReference type="KEGG" id="amr:AM1_E0205"/>
<keyword evidence="1" id="KW-0472">Membrane</keyword>
<feature type="transmembrane region" description="Helical" evidence="1">
    <location>
        <begin position="21"/>
        <end position="41"/>
    </location>
</feature>
<accession>A8ZPN8</accession>
<geneLocation type="plasmid" evidence="2 3">
    <name>pREB5</name>
</geneLocation>
<gene>
    <name evidence="2" type="ordered locus">AM1_E0205</name>
</gene>
<dbReference type="RefSeq" id="WP_012167884.1">
    <property type="nucleotide sequence ID" value="NC_009930.1"/>
</dbReference>
<keyword evidence="1" id="KW-0812">Transmembrane</keyword>